<reference evidence="2 3" key="1">
    <citation type="journal article" date="2009" name="Genome Biol.">
        <title>Community-wide analysis of microbial genome sequence signatures.</title>
        <authorList>
            <person name="Dick G.J."/>
            <person name="Andersson A.F."/>
            <person name="Baker B.J."/>
            <person name="Simmons S.L."/>
            <person name="Thomas B.C."/>
            <person name="Yelton A.P."/>
            <person name="Banfield J.F."/>
        </authorList>
    </citation>
    <scope>NUCLEOTIDE SEQUENCE [LARGE SCALE GENOMIC DNA]</scope>
    <source>
        <strain evidence="2">ARMAN-2</strain>
    </source>
</reference>
<sequence length="178" mass="19028">MAYAASYTGFGKANMFEDIVAAVGMFKAIFVGLLLIFFLAYYALFYYFHFGLVLFGTYYYIYYIVVSAAALSALASLSITVGLYSRRLQSAVKKTAIKSNAGIYAFVVSLIPSTMCCTPVIPSVLVAVFGSGGIALASGAVQGFLSSFSPAFIVLAALLMAFSVRSSLARCRKQSCNC</sequence>
<evidence type="ECO:0000313" key="3">
    <source>
        <dbReference type="Proteomes" id="UP000332487"/>
    </source>
</evidence>
<feature type="transmembrane region" description="Helical" evidence="1">
    <location>
        <begin position="60"/>
        <end position="84"/>
    </location>
</feature>
<keyword evidence="3" id="KW-1185">Reference proteome</keyword>
<gene>
    <name evidence="2" type="ORF">UNLARM2_0647</name>
</gene>
<accession>C7DHV7</accession>
<dbReference type="AlphaFoldDB" id="C7DHV7"/>
<dbReference type="Proteomes" id="UP000332487">
    <property type="component" value="Unassembled WGS sequence"/>
</dbReference>
<keyword evidence="1" id="KW-0812">Transmembrane</keyword>
<keyword evidence="1" id="KW-1133">Transmembrane helix</keyword>
<feature type="transmembrane region" description="Helical" evidence="1">
    <location>
        <begin position="20"/>
        <end position="48"/>
    </location>
</feature>
<keyword evidence="1" id="KW-0472">Membrane</keyword>
<feature type="transmembrane region" description="Helical" evidence="1">
    <location>
        <begin position="104"/>
        <end position="137"/>
    </location>
</feature>
<dbReference type="EMBL" id="GG697240">
    <property type="protein sequence ID" value="EET90209.1"/>
    <property type="molecule type" value="Genomic_DNA"/>
</dbReference>
<evidence type="ECO:0000313" key="2">
    <source>
        <dbReference type="EMBL" id="EET90209.1"/>
    </source>
</evidence>
<reference evidence="2 3" key="2">
    <citation type="journal article" date="2010" name="Proc. Natl. Acad. Sci. U.S.A.">
        <title>Enigmatic, ultrasmall, uncultivated Archaea.</title>
        <authorList>
            <person name="Baker B.J."/>
            <person name="Comolli L.R."/>
            <person name="Dick G.J."/>
            <person name="Hauser L.J."/>
            <person name="Hyatt D."/>
            <person name="Dill B.D."/>
            <person name="Land M.L."/>
            <person name="Verberkmoes N.C."/>
            <person name="Hettich R.L."/>
            <person name="Banfield J.F."/>
        </authorList>
    </citation>
    <scope>NUCLEOTIDE SEQUENCE [LARGE SCALE GENOMIC DNA]</scope>
    <source>
        <strain evidence="2">ARMAN-2</strain>
    </source>
</reference>
<feature type="transmembrane region" description="Helical" evidence="1">
    <location>
        <begin position="143"/>
        <end position="164"/>
    </location>
</feature>
<organism evidence="2 3">
    <name type="scientific">Candidatus Micrarchaeum acidiphilum ARMAN-2</name>
    <dbReference type="NCBI Taxonomy" id="425595"/>
    <lineage>
        <taxon>Archaea</taxon>
        <taxon>Candidatus Micrarchaeota</taxon>
        <taxon>Candidatus Micrarchaeia</taxon>
        <taxon>Candidatus Micrarchaeales</taxon>
        <taxon>Candidatus Micrarchaeaceae</taxon>
        <taxon>Candidatus Micrarchaeum</taxon>
    </lineage>
</organism>
<evidence type="ECO:0000256" key="1">
    <source>
        <dbReference type="SAM" id="Phobius"/>
    </source>
</evidence>
<proteinExistence type="predicted"/>
<protein>
    <submittedName>
        <fullName evidence="2">Uncharacterized protein</fullName>
    </submittedName>
</protein>
<name>C7DHV7_MICA2</name>